<accession>A0A139XGE8</accession>
<evidence type="ECO:0000313" key="3">
    <source>
        <dbReference type="EMBL" id="KYC43767.1"/>
    </source>
</evidence>
<keyword evidence="2" id="KW-1277">Toxin-antitoxin system</keyword>
<gene>
    <name evidence="3" type="ORF">WA1_00965</name>
</gene>
<proteinExistence type="inferred from homology"/>
<dbReference type="InterPro" id="IPR038296">
    <property type="entry name" value="ParD_sf"/>
</dbReference>
<dbReference type="Pfam" id="PF03693">
    <property type="entry name" value="ParD_antitoxin"/>
    <property type="match status" value="1"/>
</dbReference>
<dbReference type="Proteomes" id="UP000076925">
    <property type="component" value="Unassembled WGS sequence"/>
</dbReference>
<evidence type="ECO:0000313" key="4">
    <source>
        <dbReference type="Proteomes" id="UP000076925"/>
    </source>
</evidence>
<dbReference type="GO" id="GO:0006355">
    <property type="term" value="P:regulation of DNA-templated transcription"/>
    <property type="evidence" value="ECO:0007669"/>
    <property type="project" value="InterPro"/>
</dbReference>
<evidence type="ECO:0000256" key="2">
    <source>
        <dbReference type="ARBA" id="ARBA00022649"/>
    </source>
</evidence>
<protein>
    <submittedName>
        <fullName evidence="3">Transcriptional regulator</fullName>
    </submittedName>
</protein>
<dbReference type="OrthoDB" id="515108at2"/>
<comment type="caution">
    <text evidence="3">The sequence shown here is derived from an EMBL/GenBank/DDBJ whole genome shotgun (WGS) entry which is preliminary data.</text>
</comment>
<dbReference type="InterPro" id="IPR010985">
    <property type="entry name" value="Ribbon_hlx_hlx"/>
</dbReference>
<dbReference type="PANTHER" id="PTHR36582">
    <property type="entry name" value="ANTITOXIN PARD"/>
    <property type="match status" value="1"/>
</dbReference>
<reference evidence="3 4" key="1">
    <citation type="journal article" date="2013" name="Genome Biol. Evol.">
        <title>Genomes of Stigonematalean cyanobacteria (subsection V) and the evolution of oxygenic photosynthesis from prokaryotes to plastids.</title>
        <authorList>
            <person name="Dagan T."/>
            <person name="Roettger M."/>
            <person name="Stucken K."/>
            <person name="Landan G."/>
            <person name="Koch R."/>
            <person name="Major P."/>
            <person name="Gould S.B."/>
            <person name="Goremykin V.V."/>
            <person name="Rippka R."/>
            <person name="Tandeau de Marsac N."/>
            <person name="Gugger M."/>
            <person name="Lockhart P.J."/>
            <person name="Allen J.F."/>
            <person name="Brune I."/>
            <person name="Maus I."/>
            <person name="Puhler A."/>
            <person name="Martin W.F."/>
        </authorList>
    </citation>
    <scope>NUCLEOTIDE SEQUENCE [LARGE SCALE GENOMIC DNA]</scope>
    <source>
        <strain evidence="3 4">PCC 7110</strain>
    </source>
</reference>
<name>A0A139XGE8_9CYAN</name>
<dbReference type="CDD" id="cd22231">
    <property type="entry name" value="RHH_NikR_HicB-like"/>
    <property type="match status" value="1"/>
</dbReference>
<dbReference type="EMBL" id="ANNX02000012">
    <property type="protein sequence ID" value="KYC43767.1"/>
    <property type="molecule type" value="Genomic_DNA"/>
</dbReference>
<keyword evidence="4" id="KW-1185">Reference proteome</keyword>
<dbReference type="NCBIfam" id="TIGR02606">
    <property type="entry name" value="antidote_CC2985"/>
    <property type="match status" value="1"/>
</dbReference>
<evidence type="ECO:0000256" key="1">
    <source>
        <dbReference type="ARBA" id="ARBA00008580"/>
    </source>
</evidence>
<dbReference type="Gene3D" id="6.10.10.120">
    <property type="entry name" value="Antitoxin ParD1-like"/>
    <property type="match status" value="1"/>
</dbReference>
<dbReference type="AlphaFoldDB" id="A0A139XGE8"/>
<dbReference type="SUPFAM" id="SSF47598">
    <property type="entry name" value="Ribbon-helix-helix"/>
    <property type="match status" value="1"/>
</dbReference>
<organism evidence="3 4">
    <name type="scientific">Scytonema hofmannii PCC 7110</name>
    <dbReference type="NCBI Taxonomy" id="128403"/>
    <lineage>
        <taxon>Bacteria</taxon>
        <taxon>Bacillati</taxon>
        <taxon>Cyanobacteriota</taxon>
        <taxon>Cyanophyceae</taxon>
        <taxon>Nostocales</taxon>
        <taxon>Scytonemataceae</taxon>
        <taxon>Scytonema</taxon>
    </lineage>
</organism>
<dbReference type="PANTHER" id="PTHR36582:SF2">
    <property type="entry name" value="ANTITOXIN PARD"/>
    <property type="match status" value="1"/>
</dbReference>
<dbReference type="InterPro" id="IPR022789">
    <property type="entry name" value="ParD"/>
</dbReference>
<comment type="similarity">
    <text evidence="1">Belongs to the ParD antitoxin family.</text>
</comment>
<dbReference type="RefSeq" id="WP_017742096.1">
    <property type="nucleotide sequence ID" value="NZ_KQ976354.1"/>
</dbReference>
<sequence>MKSINISLPDGMRAYIEEQVADGGYSTISEYFRELVRQDQKRKAQERLETLLLEGLNSGSATPLTEQDWDDIRTSVRAKVQEQKGLNENG</sequence>
<dbReference type="STRING" id="128403.WA1_00965"/>